<protein>
    <submittedName>
        <fullName evidence="9">Deferrochelatase/peroxidase YfeX</fullName>
    </submittedName>
</protein>
<dbReference type="PANTHER" id="PTHR30521:SF0">
    <property type="entry name" value="DYP-TYPE PEROXIDASE FAMILY PROTEIN"/>
    <property type="match status" value="1"/>
</dbReference>
<keyword evidence="4" id="KW-0560">Oxidoreductase</keyword>
<evidence type="ECO:0000256" key="2">
    <source>
        <dbReference type="ARBA" id="ARBA00022559"/>
    </source>
</evidence>
<feature type="domain" description="Dyp-type peroxidase N-terminal" evidence="7">
    <location>
        <begin position="50"/>
        <end position="130"/>
    </location>
</feature>
<evidence type="ECO:0000259" key="7">
    <source>
        <dbReference type="Pfam" id="PF04261"/>
    </source>
</evidence>
<keyword evidence="5" id="KW-0408">Iron</keyword>
<dbReference type="PROSITE" id="PS51404">
    <property type="entry name" value="DYP_PEROXIDASE"/>
    <property type="match status" value="1"/>
</dbReference>
<dbReference type="GO" id="GO:0046872">
    <property type="term" value="F:metal ion binding"/>
    <property type="evidence" value="ECO:0007669"/>
    <property type="project" value="UniProtKB-KW"/>
</dbReference>
<evidence type="ECO:0000256" key="5">
    <source>
        <dbReference type="ARBA" id="ARBA00023004"/>
    </source>
</evidence>
<dbReference type="InterPro" id="IPR048327">
    <property type="entry name" value="Dyp_perox_N"/>
</dbReference>
<reference evidence="9" key="1">
    <citation type="submission" date="2020-10" db="EMBL/GenBank/DDBJ databases">
        <title>Taxonomic study of unclassified bacteria belonging to the class Ktedonobacteria.</title>
        <authorList>
            <person name="Yabe S."/>
            <person name="Wang C.M."/>
            <person name="Zheng Y."/>
            <person name="Sakai Y."/>
            <person name="Cavaletti L."/>
            <person name="Monciardini P."/>
            <person name="Donadio S."/>
        </authorList>
    </citation>
    <scope>NUCLEOTIDE SEQUENCE</scope>
    <source>
        <strain evidence="9">SOSP1-1</strain>
    </source>
</reference>
<comment type="cofactor">
    <cofactor evidence="1">
        <name>heme b</name>
        <dbReference type="ChEBI" id="CHEBI:60344"/>
    </cofactor>
</comment>
<dbReference type="EMBL" id="BNJF01000002">
    <property type="protein sequence ID" value="GHO47098.1"/>
    <property type="molecule type" value="Genomic_DNA"/>
</dbReference>
<dbReference type="RefSeq" id="WP_220196410.1">
    <property type="nucleotide sequence ID" value="NZ_BNJF01000002.1"/>
</dbReference>
<dbReference type="GO" id="GO:0004601">
    <property type="term" value="F:peroxidase activity"/>
    <property type="evidence" value="ECO:0007669"/>
    <property type="project" value="UniProtKB-KW"/>
</dbReference>
<dbReference type="Pfam" id="PF04261">
    <property type="entry name" value="Dyp_perox_N"/>
    <property type="match status" value="1"/>
</dbReference>
<evidence type="ECO:0000259" key="8">
    <source>
        <dbReference type="Pfam" id="PF20628"/>
    </source>
</evidence>
<dbReference type="GO" id="GO:0005829">
    <property type="term" value="C:cytosol"/>
    <property type="evidence" value="ECO:0007669"/>
    <property type="project" value="TreeGrafter"/>
</dbReference>
<accession>A0A8J3MUZ4</accession>
<organism evidence="9 10">
    <name type="scientific">Ktedonospora formicarum</name>
    <dbReference type="NCBI Taxonomy" id="2778364"/>
    <lineage>
        <taxon>Bacteria</taxon>
        <taxon>Bacillati</taxon>
        <taxon>Chloroflexota</taxon>
        <taxon>Ktedonobacteria</taxon>
        <taxon>Ktedonobacterales</taxon>
        <taxon>Ktedonobacteraceae</taxon>
        <taxon>Ktedonospora</taxon>
    </lineage>
</organism>
<keyword evidence="10" id="KW-1185">Reference proteome</keyword>
<evidence type="ECO:0000313" key="9">
    <source>
        <dbReference type="EMBL" id="GHO47098.1"/>
    </source>
</evidence>
<keyword evidence="3" id="KW-0479">Metal-binding</keyword>
<feature type="domain" description="Dyp-type peroxidase C-terminal" evidence="8">
    <location>
        <begin position="135"/>
        <end position="293"/>
    </location>
</feature>
<dbReference type="InterPro" id="IPR006314">
    <property type="entry name" value="Dyp_peroxidase"/>
</dbReference>
<evidence type="ECO:0000313" key="10">
    <source>
        <dbReference type="Proteomes" id="UP000612362"/>
    </source>
</evidence>
<keyword evidence="2" id="KW-0575">Peroxidase</keyword>
<evidence type="ECO:0000256" key="1">
    <source>
        <dbReference type="ARBA" id="ARBA00001970"/>
    </source>
</evidence>
<evidence type="ECO:0000256" key="4">
    <source>
        <dbReference type="ARBA" id="ARBA00023002"/>
    </source>
</evidence>
<evidence type="ECO:0000256" key="3">
    <source>
        <dbReference type="ARBA" id="ARBA00022723"/>
    </source>
</evidence>
<dbReference type="InterPro" id="IPR011008">
    <property type="entry name" value="Dimeric_a/b-barrel"/>
</dbReference>
<dbReference type="InterPro" id="IPR048328">
    <property type="entry name" value="Dyp_perox_C"/>
</dbReference>
<dbReference type="GO" id="GO:0020037">
    <property type="term" value="F:heme binding"/>
    <property type="evidence" value="ECO:0007669"/>
    <property type="project" value="InterPro"/>
</dbReference>
<dbReference type="Proteomes" id="UP000612362">
    <property type="component" value="Unassembled WGS sequence"/>
</dbReference>
<dbReference type="Pfam" id="PF20628">
    <property type="entry name" value="Dyp_perox_C"/>
    <property type="match status" value="1"/>
</dbReference>
<dbReference type="PANTHER" id="PTHR30521">
    <property type="entry name" value="DEFERROCHELATASE/PEROXIDASE"/>
    <property type="match status" value="1"/>
</dbReference>
<sequence length="304" mass="33253">MHVAQSGIFALGTGSHSLLEFDLHASVDPVVPVRAIANLREPRMTTGGVNLVVGFRPSIWRRVSPQEMPQAVEDFEQDVRGIEGFTMPATQHDLWVWAAGHAYDKVFDVAKEAKQALAGLATLALNVDGWTYRVDRDLTGFIDGTKNPSLLQAPEVVLVPDGSPGAGGSVVLVQKWLHHTAAWEALPVEAQEKVFGRTKEKSIELPETVSGPTAHVPRTTIEEGGVERHIFRRNTPFGNAAEQGTMFIGFSCDQHRLARMLKRMAGAEDGIRDALTRYTTPVSGAYYFVPSVEALRQFAAPDDE</sequence>
<proteinExistence type="inferred from homology"/>
<gene>
    <name evidence="9" type="ORF">KSX_52610</name>
</gene>
<comment type="similarity">
    <text evidence="6">Belongs to the DyP-type peroxidase family.</text>
</comment>
<name>A0A8J3MUZ4_9CHLR</name>
<dbReference type="NCBIfam" id="TIGR01413">
    <property type="entry name" value="Dyp_perox_fam"/>
    <property type="match status" value="1"/>
</dbReference>
<dbReference type="AlphaFoldDB" id="A0A8J3MUZ4"/>
<evidence type="ECO:0000256" key="6">
    <source>
        <dbReference type="ARBA" id="ARBA00025737"/>
    </source>
</evidence>
<dbReference type="SUPFAM" id="SSF54909">
    <property type="entry name" value="Dimeric alpha+beta barrel"/>
    <property type="match status" value="1"/>
</dbReference>
<comment type="caution">
    <text evidence="9">The sequence shown here is derived from an EMBL/GenBank/DDBJ whole genome shotgun (WGS) entry which is preliminary data.</text>
</comment>